<dbReference type="InterPro" id="IPR029062">
    <property type="entry name" value="Class_I_gatase-like"/>
</dbReference>
<dbReference type="AlphaFoldDB" id="A9A673"/>
<dbReference type="EMBL" id="CP000867">
    <property type="protein sequence ID" value="ABX01155.1"/>
    <property type="molecule type" value="Genomic_DNA"/>
</dbReference>
<reference evidence="2" key="1">
    <citation type="submission" date="2007-10" db="EMBL/GenBank/DDBJ databases">
        <title>Complete sequence of Methanococcus maripaludis C6.</title>
        <authorList>
            <consortium name="US DOE Joint Genome Institute"/>
            <person name="Copeland A."/>
            <person name="Lucas S."/>
            <person name="Lapidus A."/>
            <person name="Barry K."/>
            <person name="Glavina del Rio T."/>
            <person name="Dalin E."/>
            <person name="Tice H."/>
            <person name="Pitluck S."/>
            <person name="Clum A."/>
            <person name="Schmutz J."/>
            <person name="Larimer F."/>
            <person name="Land M."/>
            <person name="Hauser L."/>
            <person name="Kyrpides N."/>
            <person name="Mikhailova N."/>
            <person name="Sieprawska-Lupa M."/>
            <person name="Whitman W.B."/>
            <person name="Richardson P."/>
        </authorList>
    </citation>
    <scope>NUCLEOTIDE SEQUENCE [LARGE SCALE GENOMIC DNA]</scope>
    <source>
        <strain evidence="2">C6</strain>
    </source>
</reference>
<dbReference type="STRING" id="444158.MmarC6_0334"/>
<dbReference type="InterPro" id="IPR002818">
    <property type="entry name" value="DJ-1/PfpI"/>
</dbReference>
<gene>
    <name evidence="2" type="ordered locus">MmarC6_0334</name>
</gene>
<protein>
    <submittedName>
        <fullName evidence="2">ThiJ/PfpI domain protein</fullName>
    </submittedName>
</protein>
<dbReference type="Gene3D" id="3.40.50.880">
    <property type="match status" value="1"/>
</dbReference>
<proteinExistence type="predicted"/>
<dbReference type="SUPFAM" id="SSF52317">
    <property type="entry name" value="Class I glutamine amidotransferase-like"/>
    <property type="match status" value="1"/>
</dbReference>
<evidence type="ECO:0000259" key="1">
    <source>
        <dbReference type="Pfam" id="PF01965"/>
    </source>
</evidence>
<evidence type="ECO:0000313" key="2">
    <source>
        <dbReference type="EMBL" id="ABX01155.1"/>
    </source>
</evidence>
<name>A9A673_METM6</name>
<dbReference type="CDD" id="cd03135">
    <property type="entry name" value="GATase1_DJ-1"/>
    <property type="match status" value="1"/>
</dbReference>
<dbReference type="PANTHER" id="PTHR48094:SF12">
    <property type="entry name" value="PARKINSON DISEASE PROTEIN 7 HOMOLOG"/>
    <property type="match status" value="1"/>
</dbReference>
<dbReference type="PhylomeDB" id="A9A673"/>
<accession>A9A673</accession>
<dbReference type="InterPro" id="IPR050325">
    <property type="entry name" value="Prot/Nucl_acid_deglycase"/>
</dbReference>
<dbReference type="PANTHER" id="PTHR48094">
    <property type="entry name" value="PROTEIN/NUCLEIC ACID DEGLYCASE DJ-1-RELATED"/>
    <property type="match status" value="1"/>
</dbReference>
<sequence>MFKYRSEEGGIFVAIVMVIAPERFRDEELFEPLQVFQSKNIATQVVSTVIGQHKGVMGKVMTTTKTIEEVNPNDFDAILIVGGGGSRDFLWNNEKLIELLKEFNKQGKVTAAICISPAVLAQAGLLNGKKATVFPDDESIAVLQQNGAIYLDEAVIVDGKVITGRNPNAAKEFGLKIAEALGK</sequence>
<dbReference type="Pfam" id="PF01965">
    <property type="entry name" value="DJ-1_PfpI"/>
    <property type="match status" value="1"/>
</dbReference>
<feature type="domain" description="DJ-1/PfpI" evidence="1">
    <location>
        <begin position="16"/>
        <end position="179"/>
    </location>
</feature>
<dbReference type="HOGENOM" id="CLU_000445_44_4_2"/>
<organism evidence="2">
    <name type="scientific">Methanococcus maripaludis (strain C6 / ATCC BAA-1332)</name>
    <dbReference type="NCBI Taxonomy" id="444158"/>
    <lineage>
        <taxon>Archaea</taxon>
        <taxon>Methanobacteriati</taxon>
        <taxon>Methanobacteriota</taxon>
        <taxon>Methanomada group</taxon>
        <taxon>Methanococci</taxon>
        <taxon>Methanococcales</taxon>
        <taxon>Methanococcaceae</taxon>
        <taxon>Methanococcus</taxon>
    </lineage>
</organism>
<dbReference type="GO" id="GO:0005737">
    <property type="term" value="C:cytoplasm"/>
    <property type="evidence" value="ECO:0007669"/>
    <property type="project" value="TreeGrafter"/>
</dbReference>
<dbReference type="KEGG" id="mmx:MmarC6_0334"/>
<dbReference type="eggNOG" id="arCOG00769">
    <property type="taxonomic scope" value="Archaea"/>
</dbReference>